<dbReference type="InterPro" id="IPR050578">
    <property type="entry name" value="MARVEL-CKLF_proteins"/>
</dbReference>
<dbReference type="Proteomes" id="UP000694387">
    <property type="component" value="Chromosome 6"/>
</dbReference>
<organism evidence="11 12">
    <name type="scientific">Equus asinus</name>
    <name type="common">Donkey</name>
    <name type="synonym">Equus africanus asinus</name>
    <dbReference type="NCBI Taxonomy" id="9793"/>
    <lineage>
        <taxon>Eukaryota</taxon>
        <taxon>Metazoa</taxon>
        <taxon>Chordata</taxon>
        <taxon>Craniata</taxon>
        <taxon>Vertebrata</taxon>
        <taxon>Euteleostomi</taxon>
        <taxon>Mammalia</taxon>
        <taxon>Eutheria</taxon>
        <taxon>Laurasiatheria</taxon>
        <taxon>Perissodactyla</taxon>
        <taxon>Equidae</taxon>
        <taxon>Equus</taxon>
    </lineage>
</organism>
<reference evidence="11" key="2">
    <citation type="submission" date="2025-08" db="UniProtKB">
        <authorList>
            <consortium name="Ensembl"/>
        </authorList>
    </citation>
    <scope>IDENTIFICATION</scope>
</reference>
<evidence type="ECO:0000256" key="9">
    <source>
        <dbReference type="SAM" id="Phobius"/>
    </source>
</evidence>
<feature type="domain" description="MARVEL" evidence="10">
    <location>
        <begin position="18"/>
        <end position="151"/>
    </location>
</feature>
<dbReference type="PRINTS" id="PR01884">
    <property type="entry name" value="MALPROTEIN"/>
</dbReference>
<name>A0A8C4KZ01_EQUAS</name>
<dbReference type="GeneID" id="106838524"/>
<evidence type="ECO:0000256" key="5">
    <source>
        <dbReference type="ARBA" id="ARBA00023288"/>
    </source>
</evidence>
<feature type="transmembrane region" description="Helical" evidence="9">
    <location>
        <begin position="125"/>
        <end position="148"/>
    </location>
</feature>
<dbReference type="OrthoDB" id="10318536at2759"/>
<keyword evidence="3 9" id="KW-1133">Transmembrane helix</keyword>
<feature type="transmembrane region" description="Helical" evidence="9">
    <location>
        <begin position="21"/>
        <end position="41"/>
    </location>
</feature>
<dbReference type="InterPro" id="IPR008253">
    <property type="entry name" value="Marvel"/>
</dbReference>
<comment type="subcellular location">
    <subcellularLocation>
        <location evidence="1">Membrane</location>
        <topology evidence="1">Multi-pass membrane protein</topology>
    </subcellularLocation>
</comment>
<keyword evidence="2 8" id="KW-0812">Transmembrane</keyword>
<evidence type="ECO:0000256" key="7">
    <source>
        <dbReference type="ARBA" id="ARBA00039981"/>
    </source>
</evidence>
<protein>
    <recommendedName>
        <fullName evidence="7">Myelin and lymphocyte protein</fullName>
    </recommendedName>
</protein>
<keyword evidence="12" id="KW-1185">Reference proteome</keyword>
<dbReference type="Ensembl" id="ENSEAST00005003460.2">
    <property type="protein sequence ID" value="ENSEASP00005003164.2"/>
    <property type="gene ID" value="ENSEASG00005030458.1"/>
</dbReference>
<dbReference type="Pfam" id="PF01284">
    <property type="entry name" value="MARVEL"/>
    <property type="match status" value="1"/>
</dbReference>
<dbReference type="PANTHER" id="PTHR22776">
    <property type="entry name" value="MARVEL-CONTAINING POTENTIAL LIPID RAFT-ASSOCIATED PROTEIN"/>
    <property type="match status" value="1"/>
</dbReference>
<keyword evidence="5" id="KW-0449">Lipoprotein</keyword>
<evidence type="ECO:0000256" key="2">
    <source>
        <dbReference type="ARBA" id="ARBA00022692"/>
    </source>
</evidence>
<dbReference type="PROSITE" id="PS51225">
    <property type="entry name" value="MARVEL"/>
    <property type="match status" value="1"/>
</dbReference>
<reference evidence="11" key="3">
    <citation type="submission" date="2025-09" db="UniProtKB">
        <authorList>
            <consortium name="Ensembl"/>
        </authorList>
    </citation>
    <scope>IDENTIFICATION</scope>
</reference>
<dbReference type="InterPro" id="IPR013295">
    <property type="entry name" value="MAL"/>
</dbReference>
<evidence type="ECO:0000313" key="11">
    <source>
        <dbReference type="Ensembl" id="ENSEASP00005003164.2"/>
    </source>
</evidence>
<evidence type="ECO:0000259" key="10">
    <source>
        <dbReference type="PROSITE" id="PS51225"/>
    </source>
</evidence>
<comment type="similarity">
    <text evidence="6">Belongs to the MAL family.</text>
</comment>
<dbReference type="GeneTree" id="ENSGT00940000154987"/>
<evidence type="ECO:0000256" key="1">
    <source>
        <dbReference type="ARBA" id="ARBA00004141"/>
    </source>
</evidence>
<accession>A0A8C4KZ01</accession>
<feature type="transmembrane region" description="Helical" evidence="9">
    <location>
        <begin position="53"/>
        <end position="75"/>
    </location>
</feature>
<dbReference type="GO" id="GO:0019911">
    <property type="term" value="F:structural constituent of myelin sheath"/>
    <property type="evidence" value="ECO:0007669"/>
    <property type="project" value="TreeGrafter"/>
</dbReference>
<keyword evidence="4 8" id="KW-0472">Membrane</keyword>
<evidence type="ECO:0000256" key="6">
    <source>
        <dbReference type="ARBA" id="ARBA00034721"/>
    </source>
</evidence>
<feature type="transmembrane region" description="Helical" evidence="9">
    <location>
        <begin position="82"/>
        <end position="105"/>
    </location>
</feature>
<reference evidence="11 12" key="1">
    <citation type="journal article" date="2020" name="Nat. Commun.">
        <title>Donkey genomes provide new insights into domestication and selection for coat color.</title>
        <authorList>
            <person name="Wang"/>
            <person name="C."/>
            <person name="Li"/>
            <person name="H."/>
            <person name="Guo"/>
            <person name="Y."/>
            <person name="Huang"/>
            <person name="J."/>
            <person name="Sun"/>
            <person name="Y."/>
            <person name="Min"/>
            <person name="J."/>
            <person name="Wang"/>
            <person name="J."/>
            <person name="Fang"/>
            <person name="X."/>
            <person name="Zhao"/>
            <person name="Z."/>
            <person name="Wang"/>
            <person name="S."/>
            <person name="Zhang"/>
            <person name="Y."/>
            <person name="Liu"/>
            <person name="Q."/>
            <person name="Jiang"/>
            <person name="Q."/>
            <person name="Wang"/>
            <person name="X."/>
            <person name="Guo"/>
            <person name="Y."/>
            <person name="Yang"/>
            <person name="C."/>
            <person name="Wang"/>
            <person name="Y."/>
            <person name="Tian"/>
            <person name="F."/>
            <person name="Zhuang"/>
            <person name="G."/>
            <person name="Fan"/>
            <person name="Y."/>
            <person name="Gao"/>
            <person name="Q."/>
            <person name="Li"/>
            <person name="Y."/>
            <person name="Ju"/>
            <person name="Z."/>
            <person name="Li"/>
            <person name="J."/>
            <person name="Li"/>
            <person name="R."/>
            <person name="Hou"/>
            <person name="M."/>
            <person name="Yang"/>
            <person name="G."/>
            <person name="Liu"/>
            <person name="G."/>
            <person name="Liu"/>
            <person name="W."/>
            <person name="Guo"/>
            <person name="J."/>
            <person name="Pan"/>
            <person name="S."/>
            <person name="Fan"/>
            <person name="G."/>
            <person name="Zhang"/>
            <person name="W."/>
            <person name="Zhang"/>
            <person name="R."/>
            <person name="Yu"/>
            <person name="J."/>
            <person name="Zhang"/>
            <person name="X."/>
            <person name="Yin"/>
            <person name="Q."/>
            <person name="Ji"/>
            <person name="C."/>
            <person name="Jin"/>
            <person name="Y."/>
            <person name="Yue"/>
            <person name="G."/>
            <person name="Liu"/>
            <person name="M."/>
            <person name="Xu"/>
            <person name="J."/>
            <person name="Liu"/>
            <person name="S."/>
            <person name="Jordana"/>
            <person name="J."/>
            <person name="Noce"/>
            <person name="A."/>
            <person name="Amills"/>
            <person name="M."/>
            <person name="Wu"/>
            <person name="D.D."/>
            <person name="Li"/>
            <person name="S."/>
            <person name="Zhou"/>
            <person name="X. and Zhong"/>
            <person name="J."/>
        </authorList>
    </citation>
    <scope>NUCLEOTIDE SEQUENCE [LARGE SCALE GENOMIC DNA]</scope>
</reference>
<evidence type="ECO:0000256" key="8">
    <source>
        <dbReference type="PROSITE-ProRule" id="PRU00581"/>
    </source>
</evidence>
<sequence>MAPTEESDDNLMRIYIEISAAFPDLLFIFESVFGGLVWILIASSLVPLPLTQGWVMFVSVFCFIGTTVLFSSYLIGSHYKEISWVILEAAYHCIAAVFYLSAAVLEGLATISMHNSFTQEHYLENAFATVFSSTATLLYVNHAWFSLIRWKFFRRIRRTLP</sequence>
<evidence type="ECO:0000256" key="3">
    <source>
        <dbReference type="ARBA" id="ARBA00022989"/>
    </source>
</evidence>
<dbReference type="RefSeq" id="XP_014708181.1">
    <property type="nucleotide sequence ID" value="XM_014852695.3"/>
</dbReference>
<evidence type="ECO:0000256" key="4">
    <source>
        <dbReference type="ARBA" id="ARBA00023136"/>
    </source>
</evidence>
<gene>
    <name evidence="11" type="primary">LOC106838524</name>
</gene>
<dbReference type="PANTHER" id="PTHR22776:SF12">
    <property type="entry name" value="MYELIN AND LYMPHOCYTE PROTEIN"/>
    <property type="match status" value="1"/>
</dbReference>
<proteinExistence type="inferred from homology"/>
<dbReference type="GO" id="GO:0042552">
    <property type="term" value="P:myelination"/>
    <property type="evidence" value="ECO:0007669"/>
    <property type="project" value="TreeGrafter"/>
</dbReference>
<dbReference type="GO" id="GO:0016020">
    <property type="term" value="C:membrane"/>
    <property type="evidence" value="ECO:0007669"/>
    <property type="project" value="UniProtKB-SubCell"/>
</dbReference>
<evidence type="ECO:0000313" key="12">
    <source>
        <dbReference type="Proteomes" id="UP000694387"/>
    </source>
</evidence>
<dbReference type="AlphaFoldDB" id="A0A8C4KZ01"/>